<dbReference type="InterPro" id="IPR049622">
    <property type="entry name" value="Dihydroorotate_DH_I"/>
</dbReference>
<accession>G8TX60</accession>
<comment type="catalytic activity">
    <reaction evidence="11">
        <text>(S)-dihydroorotate + NAD(+) = orotate + NADH + H(+)</text>
        <dbReference type="Rhea" id="RHEA:13513"/>
        <dbReference type="ChEBI" id="CHEBI:15378"/>
        <dbReference type="ChEBI" id="CHEBI:30839"/>
        <dbReference type="ChEBI" id="CHEBI:30864"/>
        <dbReference type="ChEBI" id="CHEBI:57540"/>
        <dbReference type="ChEBI" id="CHEBI:57945"/>
        <dbReference type="EC" id="1.3.1.14"/>
    </reaction>
</comment>
<evidence type="ECO:0000256" key="10">
    <source>
        <dbReference type="ARBA" id="ARBA00023027"/>
    </source>
</evidence>
<dbReference type="GO" id="GO:0005737">
    <property type="term" value="C:cytoplasm"/>
    <property type="evidence" value="ECO:0007669"/>
    <property type="project" value="UniProtKB-SubCell"/>
</dbReference>
<feature type="domain" description="Dihydroorotate dehydrogenase catalytic" evidence="13">
    <location>
        <begin position="10"/>
        <end position="286"/>
    </location>
</feature>
<feature type="binding site" evidence="12">
    <location>
        <position position="217"/>
    </location>
    <ligand>
        <name>FMN</name>
        <dbReference type="ChEBI" id="CHEBI:58210"/>
    </ligand>
</feature>
<evidence type="ECO:0000256" key="5">
    <source>
        <dbReference type="ARBA" id="ARBA00022490"/>
    </source>
</evidence>
<dbReference type="Pfam" id="PF01180">
    <property type="entry name" value="DHO_dh"/>
    <property type="match status" value="1"/>
</dbReference>
<dbReference type="Gene3D" id="3.20.20.70">
    <property type="entry name" value="Aldolase class I"/>
    <property type="match status" value="1"/>
</dbReference>
<dbReference type="InterPro" id="IPR024920">
    <property type="entry name" value="Dihydroorotate_DH_1"/>
</dbReference>
<evidence type="ECO:0000256" key="2">
    <source>
        <dbReference type="ARBA" id="ARBA00004496"/>
    </source>
</evidence>
<feature type="binding site" evidence="12">
    <location>
        <position position="127"/>
    </location>
    <ligand>
        <name>FMN</name>
        <dbReference type="ChEBI" id="CHEBI:58210"/>
    </ligand>
</feature>
<feature type="binding site" evidence="12">
    <location>
        <begin position="243"/>
        <end position="244"/>
    </location>
    <ligand>
        <name>FMN</name>
        <dbReference type="ChEBI" id="CHEBI:58210"/>
    </ligand>
</feature>
<keyword evidence="7 12" id="KW-0288">FMN</keyword>
<evidence type="ECO:0000256" key="12">
    <source>
        <dbReference type="HAMAP-Rule" id="MF_00224"/>
    </source>
</evidence>
<feature type="binding site" evidence="12">
    <location>
        <begin position="192"/>
        <end position="193"/>
    </location>
    <ligand>
        <name>substrate</name>
    </ligand>
</feature>
<comment type="catalytic activity">
    <reaction evidence="12">
        <text>(S)-dihydroorotate + A = orotate + AH2</text>
        <dbReference type="Rhea" id="RHEA:18073"/>
        <dbReference type="ChEBI" id="CHEBI:13193"/>
        <dbReference type="ChEBI" id="CHEBI:17499"/>
        <dbReference type="ChEBI" id="CHEBI:30839"/>
        <dbReference type="ChEBI" id="CHEBI:30864"/>
    </reaction>
</comment>
<dbReference type="InterPro" id="IPR005720">
    <property type="entry name" value="Dihydroorotate_DH_cat"/>
</dbReference>
<dbReference type="PATRIC" id="fig|679936.5.peg.1536"/>
<dbReference type="NCBIfam" id="TIGR01037">
    <property type="entry name" value="pyrD_sub1_fam"/>
    <property type="match status" value="1"/>
</dbReference>
<dbReference type="HAMAP" id="MF_00224">
    <property type="entry name" value="DHO_dh_type1"/>
    <property type="match status" value="1"/>
</dbReference>
<evidence type="ECO:0000256" key="6">
    <source>
        <dbReference type="ARBA" id="ARBA00022630"/>
    </source>
</evidence>
<dbReference type="InterPro" id="IPR001295">
    <property type="entry name" value="Dihydroorotate_DH_CS"/>
</dbReference>
<gene>
    <name evidence="12" type="primary">pyrD</name>
    <name evidence="14" type="ordered locus">Sulac_1471</name>
</gene>
<dbReference type="AlphaFoldDB" id="G8TX60"/>
<dbReference type="STRING" id="679936.Sulac_1471"/>
<keyword evidence="8 12" id="KW-0665">Pyrimidine biosynthesis</keyword>
<dbReference type="PANTHER" id="PTHR48109">
    <property type="entry name" value="DIHYDROOROTATE DEHYDROGENASE (QUINONE), MITOCHONDRIAL-RELATED"/>
    <property type="match status" value="1"/>
</dbReference>
<comment type="cofactor">
    <cofactor evidence="12">
        <name>FMN</name>
        <dbReference type="ChEBI" id="CHEBI:58210"/>
    </cofactor>
    <text evidence="12">Binds 1 FMN per subunit.</text>
</comment>
<name>G8TX60_SULAD</name>
<keyword evidence="6 12" id="KW-0285">Flavoprotein</keyword>
<evidence type="ECO:0000256" key="1">
    <source>
        <dbReference type="ARBA" id="ARBA00003616"/>
    </source>
</evidence>
<dbReference type="GO" id="GO:0004589">
    <property type="term" value="F:dihydroorotate dehydrogenase (NAD+) activity"/>
    <property type="evidence" value="ECO:0007669"/>
    <property type="project" value="UniProtKB-EC"/>
</dbReference>
<feature type="active site" description="Nucleophile" evidence="12">
    <location>
        <position position="130"/>
    </location>
</feature>
<evidence type="ECO:0000313" key="14">
    <source>
        <dbReference type="EMBL" id="AEW04968.1"/>
    </source>
</evidence>
<dbReference type="PANTHER" id="PTHR48109:SF1">
    <property type="entry name" value="DIHYDROOROTATE DEHYDROGENASE (FUMARATE)"/>
    <property type="match status" value="1"/>
</dbReference>
<comment type="pathway">
    <text evidence="3">Pyrimidine metabolism; UMP biosynthesis via de novo pathway; orotate from (S)-dihydroorotate (NAD(+) route): step 1/1.</text>
</comment>
<comment type="function">
    <text evidence="1">Catalyzes the conversion of dihydroorotate to orotate with NAD(+) as electron acceptor.</text>
</comment>
<dbReference type="InterPro" id="IPR033888">
    <property type="entry name" value="DHOD_1B"/>
</dbReference>
<feature type="binding site" evidence="12">
    <location>
        <begin position="69"/>
        <end position="73"/>
    </location>
    <ligand>
        <name>substrate</name>
    </ligand>
</feature>
<proteinExistence type="inferred from homology"/>
<dbReference type="GO" id="GO:0006207">
    <property type="term" value="P:'de novo' pyrimidine nucleobase biosynthetic process"/>
    <property type="evidence" value="ECO:0007669"/>
    <property type="project" value="InterPro"/>
</dbReference>
<feature type="binding site" evidence="12">
    <location>
        <position position="21"/>
    </location>
    <ligand>
        <name>FMN</name>
        <dbReference type="ChEBI" id="CHEBI:58210"/>
    </ligand>
</feature>
<dbReference type="FunFam" id="3.20.20.70:FF:000027">
    <property type="entry name" value="Dihydropyrimidine dehydrogenase [NADP(+)]"/>
    <property type="match status" value="1"/>
</dbReference>
<feature type="binding site" evidence="12">
    <location>
        <position position="45"/>
    </location>
    <ligand>
        <name>substrate</name>
    </ligand>
</feature>
<evidence type="ECO:0000313" key="15">
    <source>
        <dbReference type="Proteomes" id="UP000005439"/>
    </source>
</evidence>
<reference evidence="14 15" key="2">
    <citation type="journal article" date="2012" name="Stand. Genomic Sci.">
        <title>Complete genome sequence of the moderately thermophilic mineral-sulfide-oxidizing firmicute Sulfobacillus acidophilus type strain (NAL(T)).</title>
        <authorList>
            <person name="Anderson I."/>
            <person name="Chertkov O."/>
            <person name="Chen A."/>
            <person name="Saunders E."/>
            <person name="Lapidus A."/>
            <person name="Nolan M."/>
            <person name="Lucas S."/>
            <person name="Hammon N."/>
            <person name="Deshpande S."/>
            <person name="Cheng J.F."/>
            <person name="Han C."/>
            <person name="Tapia R."/>
            <person name="Goodwin L.A."/>
            <person name="Pitluck S."/>
            <person name="Liolios K."/>
            <person name="Pagani I."/>
            <person name="Ivanova N."/>
            <person name="Mikhailova N."/>
            <person name="Pati A."/>
            <person name="Palaniappan K."/>
            <person name="Land M."/>
            <person name="Pan C."/>
            <person name="Rohde M."/>
            <person name="Pukall R."/>
            <person name="Goker M."/>
            <person name="Detter J.C."/>
            <person name="Woyke T."/>
            <person name="Bristow J."/>
            <person name="Eisen J.A."/>
            <person name="Markowitz V."/>
            <person name="Hugenholtz P."/>
            <person name="Kyrpides N.C."/>
            <person name="Klenk H.P."/>
            <person name="Mavromatis K."/>
        </authorList>
    </citation>
    <scope>NUCLEOTIDE SEQUENCE [LARGE SCALE GENOMIC DNA]</scope>
    <source>
        <strain evidence="15">ATCC 700253 / DSM 10332 / NAL</strain>
    </source>
</reference>
<keyword evidence="10" id="KW-0520">NAD</keyword>
<dbReference type="KEGG" id="sap:Sulac_1471"/>
<comment type="subcellular location">
    <subcellularLocation>
        <location evidence="2 12">Cytoplasm</location>
    </subcellularLocation>
</comment>
<evidence type="ECO:0000256" key="8">
    <source>
        <dbReference type="ARBA" id="ARBA00022975"/>
    </source>
</evidence>
<dbReference type="InterPro" id="IPR012135">
    <property type="entry name" value="Dihydroorotate_DH_1_2"/>
</dbReference>
<dbReference type="HOGENOM" id="CLU_042042_0_0_9"/>
<feature type="binding site" evidence="12">
    <location>
        <begin position="265"/>
        <end position="266"/>
    </location>
    <ligand>
        <name>FMN</name>
        <dbReference type="ChEBI" id="CHEBI:58210"/>
    </ligand>
</feature>
<protein>
    <recommendedName>
        <fullName evidence="12">Dihydroorotate dehydrogenase</fullName>
        <shortName evidence="12">DHOD</shortName>
        <shortName evidence="12">DHODase</shortName>
        <shortName evidence="12">DHOdehase</shortName>
        <ecNumber evidence="12">1.3.-.-</ecNumber>
    </recommendedName>
</protein>
<dbReference type="GO" id="GO:0044205">
    <property type="term" value="P:'de novo' UMP biosynthetic process"/>
    <property type="evidence" value="ECO:0007669"/>
    <property type="project" value="UniProtKB-UniRule"/>
</dbReference>
<dbReference type="NCBIfam" id="NF005574">
    <property type="entry name" value="PRK07259.1"/>
    <property type="match status" value="1"/>
</dbReference>
<keyword evidence="5 12" id="KW-0963">Cytoplasm</keyword>
<dbReference type="Proteomes" id="UP000005439">
    <property type="component" value="Chromosome"/>
</dbReference>
<feature type="binding site" evidence="12">
    <location>
        <begin position="45"/>
        <end position="46"/>
    </location>
    <ligand>
        <name>FMN</name>
        <dbReference type="ChEBI" id="CHEBI:58210"/>
    </ligand>
</feature>
<sequence length="319" mass="34004">MNLTVALPRGLQLKNPVIAASGTFGFGPEYAAYVDLNQLGGVSVKGISPEPWRGNPPPRVWETPAGLLNSIGLQNPGVQVFIEEDLPFLANVDTRVIANIIGHTVDEYRQVAERLTAHPRVDAFEINISCPNIKEGGMTFGHDPDQAYQVTRAVREVTDRPLMVKLSPNVTDPGLIAEAVVDAGADMISAINTVVGLAIDLRRRRPALGGGTGGLSGPAIKPIAVRVVYDIAQRVSVPIIGMGGITTAEDVLEFLMAGASAVMVGTITFQHPQRMMEIIQDLPRVLQEYGFARLEEAVGAALPGHSEGRDFHGAPLGRA</sequence>
<evidence type="ECO:0000256" key="3">
    <source>
        <dbReference type="ARBA" id="ARBA00004715"/>
    </source>
</evidence>
<evidence type="ECO:0000256" key="11">
    <source>
        <dbReference type="ARBA" id="ARBA00048996"/>
    </source>
</evidence>
<evidence type="ECO:0000259" key="13">
    <source>
        <dbReference type="Pfam" id="PF01180"/>
    </source>
</evidence>
<dbReference type="InterPro" id="IPR050074">
    <property type="entry name" value="DHO_dehydrogenase"/>
</dbReference>
<reference evidence="15" key="1">
    <citation type="submission" date="2011-12" db="EMBL/GenBank/DDBJ databases">
        <title>The complete genome of chromosome of Sulfobacillus acidophilus DSM 10332.</title>
        <authorList>
            <person name="Lucas S."/>
            <person name="Han J."/>
            <person name="Lapidus A."/>
            <person name="Bruce D."/>
            <person name="Goodwin L."/>
            <person name="Pitluck S."/>
            <person name="Peters L."/>
            <person name="Kyrpides N."/>
            <person name="Mavromatis K."/>
            <person name="Ivanova N."/>
            <person name="Mikhailova N."/>
            <person name="Chertkov O."/>
            <person name="Saunders E."/>
            <person name="Detter J.C."/>
            <person name="Tapia R."/>
            <person name="Han C."/>
            <person name="Land M."/>
            <person name="Hauser L."/>
            <person name="Markowitz V."/>
            <person name="Cheng J.-F."/>
            <person name="Hugenholtz P."/>
            <person name="Woyke T."/>
            <person name="Wu D."/>
            <person name="Pukall R."/>
            <person name="Gehrich-Schroeter G."/>
            <person name="Schneider S."/>
            <person name="Klenk H.-P."/>
            <person name="Eisen J.A."/>
        </authorList>
    </citation>
    <scope>NUCLEOTIDE SEQUENCE [LARGE SCALE GENOMIC DNA]</scope>
    <source>
        <strain evidence="15">ATCC 700253 / DSM 10332 / NAL</strain>
    </source>
</reference>
<evidence type="ECO:0000256" key="4">
    <source>
        <dbReference type="ARBA" id="ARBA00008008"/>
    </source>
</evidence>
<evidence type="ECO:0000256" key="9">
    <source>
        <dbReference type="ARBA" id="ARBA00023002"/>
    </source>
</evidence>
<keyword evidence="9 12" id="KW-0560">Oxidoreductase</keyword>
<dbReference type="SUPFAM" id="SSF51395">
    <property type="entry name" value="FMN-linked oxidoreductases"/>
    <property type="match status" value="1"/>
</dbReference>
<evidence type="ECO:0000256" key="7">
    <source>
        <dbReference type="ARBA" id="ARBA00022643"/>
    </source>
</evidence>
<feature type="binding site" evidence="12">
    <location>
        <position position="191"/>
    </location>
    <ligand>
        <name>FMN</name>
        <dbReference type="ChEBI" id="CHEBI:58210"/>
    </ligand>
</feature>
<dbReference type="InterPro" id="IPR013785">
    <property type="entry name" value="Aldolase_TIM"/>
</dbReference>
<dbReference type="CDD" id="cd04740">
    <property type="entry name" value="DHOD_1B_like"/>
    <property type="match status" value="1"/>
</dbReference>
<keyword evidence="15" id="KW-1185">Reference proteome</keyword>
<feature type="binding site" evidence="12">
    <location>
        <position position="165"/>
    </location>
    <ligand>
        <name>FMN</name>
        <dbReference type="ChEBI" id="CHEBI:58210"/>
    </ligand>
</feature>
<dbReference type="UniPathway" id="UPA00070"/>
<organism evidence="14 15">
    <name type="scientific">Sulfobacillus acidophilus (strain ATCC 700253 / DSM 10332 / NAL)</name>
    <dbReference type="NCBI Taxonomy" id="679936"/>
    <lineage>
        <taxon>Bacteria</taxon>
        <taxon>Bacillati</taxon>
        <taxon>Bacillota</taxon>
        <taxon>Clostridia</taxon>
        <taxon>Eubacteriales</taxon>
        <taxon>Clostridiales Family XVII. Incertae Sedis</taxon>
        <taxon>Sulfobacillus</taxon>
    </lineage>
</organism>
<dbReference type="PROSITE" id="PS00912">
    <property type="entry name" value="DHODEHASE_2"/>
    <property type="match status" value="1"/>
</dbReference>
<comment type="similarity">
    <text evidence="4 12">Belongs to the dihydroorotate dehydrogenase family. Type 1 subfamily.</text>
</comment>
<dbReference type="EMBL" id="CP003179">
    <property type="protein sequence ID" value="AEW04968.1"/>
    <property type="molecule type" value="Genomic_DNA"/>
</dbReference>
<feature type="binding site" evidence="12">
    <location>
        <position position="99"/>
    </location>
    <ligand>
        <name>FMN</name>
        <dbReference type="ChEBI" id="CHEBI:58210"/>
    </ligand>
</feature>
<feature type="binding site" evidence="12">
    <location>
        <position position="127"/>
    </location>
    <ligand>
        <name>substrate</name>
    </ligand>
</feature>
<dbReference type="EC" id="1.3.-.-" evidence="12"/>
<dbReference type="PIRSF" id="PIRSF000164">
    <property type="entry name" value="DHO_oxidase"/>
    <property type="match status" value="1"/>
</dbReference>